<evidence type="ECO:0000256" key="6">
    <source>
        <dbReference type="ARBA" id="ARBA00023209"/>
    </source>
</evidence>
<dbReference type="GO" id="GO:0005737">
    <property type="term" value="C:cytoplasm"/>
    <property type="evidence" value="ECO:0007669"/>
    <property type="project" value="TreeGrafter"/>
</dbReference>
<dbReference type="InterPro" id="IPR044608">
    <property type="entry name" value="Ect1/PCYT2"/>
</dbReference>
<evidence type="ECO:0000256" key="1">
    <source>
        <dbReference type="ARBA" id="ARBA00010101"/>
    </source>
</evidence>
<dbReference type="PANTHER" id="PTHR45780:SF2">
    <property type="entry name" value="ETHANOLAMINE-PHOSPHATE CYTIDYLYLTRANSFERASE"/>
    <property type="match status" value="1"/>
</dbReference>
<reference evidence="9" key="1">
    <citation type="journal article" date="2020" name="Microb. Genom.">
        <title>Genetic diversity of clinical and environmental Mucorales isolates obtained from an investigation of mucormycosis cases among solid organ transplant recipients.</title>
        <authorList>
            <person name="Nguyen M.H."/>
            <person name="Kaul D."/>
            <person name="Muto C."/>
            <person name="Cheng S.J."/>
            <person name="Richter R.A."/>
            <person name="Bruno V.M."/>
            <person name="Liu G."/>
            <person name="Beyhan S."/>
            <person name="Sundermann A.J."/>
            <person name="Mounaud S."/>
            <person name="Pasculle A.W."/>
            <person name="Nierman W.C."/>
            <person name="Driscoll E."/>
            <person name="Cumbie R."/>
            <person name="Clancy C.J."/>
            <person name="Dupont C.L."/>
        </authorList>
    </citation>
    <scope>NUCLEOTIDE SEQUENCE</scope>
    <source>
        <strain evidence="9">GL16</strain>
    </source>
</reference>
<comment type="pathway">
    <text evidence="8">Phospholipid metabolism.</text>
</comment>
<keyword evidence="2" id="KW-0444">Lipid biosynthesis</keyword>
<protein>
    <submittedName>
        <fullName evidence="9">Uncharacterized protein</fullName>
    </submittedName>
</protein>
<comment type="similarity">
    <text evidence="1">Belongs to the cytidylyltransferase family.</text>
</comment>
<dbReference type="Gene3D" id="3.40.50.620">
    <property type="entry name" value="HUPs"/>
    <property type="match status" value="1"/>
</dbReference>
<gene>
    <name evidence="9" type="ORF">G6F51_014611</name>
</gene>
<keyword evidence="7" id="KW-1208">Phospholipid metabolism</keyword>
<evidence type="ECO:0000256" key="2">
    <source>
        <dbReference type="ARBA" id="ARBA00022516"/>
    </source>
</evidence>
<keyword evidence="3" id="KW-0808">Transferase</keyword>
<keyword evidence="4" id="KW-0548">Nucleotidyltransferase</keyword>
<evidence type="ECO:0000256" key="3">
    <source>
        <dbReference type="ARBA" id="ARBA00022679"/>
    </source>
</evidence>
<comment type="caution">
    <text evidence="9">The sequence shown here is derived from an EMBL/GenBank/DDBJ whole genome shotgun (WGS) entry which is preliminary data.</text>
</comment>
<name>A0A9P7BYW5_RHIOR</name>
<dbReference type="InterPro" id="IPR014729">
    <property type="entry name" value="Rossmann-like_a/b/a_fold"/>
</dbReference>
<sequence>MNLHERALSVLACRYVDEVIIGAPYSVTEDILNKEYNVSVVIHGTTSSELDIDGADPYELPKSRGIYIEI</sequence>
<evidence type="ECO:0000313" key="9">
    <source>
        <dbReference type="EMBL" id="KAG1522356.1"/>
    </source>
</evidence>
<dbReference type="PANTHER" id="PTHR45780">
    <property type="entry name" value="ETHANOLAMINE-PHOSPHATE CYTIDYLYLTRANSFERASE"/>
    <property type="match status" value="1"/>
</dbReference>
<evidence type="ECO:0000256" key="4">
    <source>
        <dbReference type="ARBA" id="ARBA00022695"/>
    </source>
</evidence>
<dbReference type="GO" id="GO:0004306">
    <property type="term" value="F:ethanolamine-phosphate cytidylyltransferase activity"/>
    <property type="evidence" value="ECO:0007669"/>
    <property type="project" value="InterPro"/>
</dbReference>
<dbReference type="AlphaFoldDB" id="A0A9P7BYW5"/>
<evidence type="ECO:0000256" key="8">
    <source>
        <dbReference type="ARBA" id="ARBA00025707"/>
    </source>
</evidence>
<accession>A0A9P7BYW5</accession>
<dbReference type="SUPFAM" id="SSF52374">
    <property type="entry name" value="Nucleotidylyl transferase"/>
    <property type="match status" value="1"/>
</dbReference>
<organism evidence="9 10">
    <name type="scientific">Rhizopus oryzae</name>
    <name type="common">Mucormycosis agent</name>
    <name type="synonym">Rhizopus arrhizus var. delemar</name>
    <dbReference type="NCBI Taxonomy" id="64495"/>
    <lineage>
        <taxon>Eukaryota</taxon>
        <taxon>Fungi</taxon>
        <taxon>Fungi incertae sedis</taxon>
        <taxon>Mucoromycota</taxon>
        <taxon>Mucoromycotina</taxon>
        <taxon>Mucoromycetes</taxon>
        <taxon>Mucorales</taxon>
        <taxon>Mucorineae</taxon>
        <taxon>Rhizopodaceae</taxon>
        <taxon>Rhizopus</taxon>
    </lineage>
</organism>
<keyword evidence="6" id="KW-0594">Phospholipid biosynthesis</keyword>
<evidence type="ECO:0000256" key="5">
    <source>
        <dbReference type="ARBA" id="ARBA00023098"/>
    </source>
</evidence>
<dbReference type="Proteomes" id="UP000717996">
    <property type="component" value="Unassembled WGS sequence"/>
</dbReference>
<proteinExistence type="inferred from homology"/>
<dbReference type="GO" id="GO:0006646">
    <property type="term" value="P:phosphatidylethanolamine biosynthetic process"/>
    <property type="evidence" value="ECO:0007669"/>
    <property type="project" value="InterPro"/>
</dbReference>
<keyword evidence="5" id="KW-0443">Lipid metabolism</keyword>
<evidence type="ECO:0000256" key="7">
    <source>
        <dbReference type="ARBA" id="ARBA00023264"/>
    </source>
</evidence>
<evidence type="ECO:0000313" key="10">
    <source>
        <dbReference type="Proteomes" id="UP000717996"/>
    </source>
</evidence>
<dbReference type="EMBL" id="JAANIT010012881">
    <property type="protein sequence ID" value="KAG1522356.1"/>
    <property type="molecule type" value="Genomic_DNA"/>
</dbReference>